<accession>A0ABZ2M2Z4</accession>
<keyword evidence="3" id="KW-1185">Reference proteome</keyword>
<evidence type="ECO:0000313" key="3">
    <source>
        <dbReference type="Proteomes" id="UP001370348"/>
    </source>
</evidence>
<dbReference type="PROSITE" id="PS51257">
    <property type="entry name" value="PROKAR_LIPOPROTEIN"/>
    <property type="match status" value="1"/>
</dbReference>
<gene>
    <name evidence="2" type="ORF">LZC94_09885</name>
</gene>
<evidence type="ECO:0000313" key="2">
    <source>
        <dbReference type="EMBL" id="WXB17574.1"/>
    </source>
</evidence>
<evidence type="ECO:0000256" key="1">
    <source>
        <dbReference type="SAM" id="MobiDB-lite"/>
    </source>
</evidence>
<feature type="region of interest" description="Disordered" evidence="1">
    <location>
        <begin position="161"/>
        <end position="191"/>
    </location>
</feature>
<dbReference type="Proteomes" id="UP001370348">
    <property type="component" value="Chromosome"/>
</dbReference>
<organism evidence="2 3">
    <name type="scientific">Pendulispora albinea</name>
    <dbReference type="NCBI Taxonomy" id="2741071"/>
    <lineage>
        <taxon>Bacteria</taxon>
        <taxon>Pseudomonadati</taxon>
        <taxon>Myxococcota</taxon>
        <taxon>Myxococcia</taxon>
        <taxon>Myxococcales</taxon>
        <taxon>Sorangiineae</taxon>
        <taxon>Pendulisporaceae</taxon>
        <taxon>Pendulispora</taxon>
    </lineage>
</organism>
<name>A0ABZ2M2Z4_9BACT</name>
<proteinExistence type="predicted"/>
<sequence length="191" mass="21029">MRPHRFFAYGTLGSGLFLLTSLAFLTGGTGCYGDQCNEPAVIDFGNLPGEGRFIPPDTWESRPLDSPDWLHYPAKQTYRFWLHGLEGRRIYAPEAQIAVMRDPNAPNKEGEDRRRFAPLGGNLAEYHIEEHGKAGKAPVMTVRNDTCGEYYLYVRVRAEPAPPSIDAGGASLGPRPTDSSRDATNDTGATE</sequence>
<reference evidence="2 3" key="1">
    <citation type="submission" date="2021-12" db="EMBL/GenBank/DDBJ databases">
        <title>Discovery of the Pendulisporaceae a myxobacterial family with distinct sporulation behavior and unique specialized metabolism.</title>
        <authorList>
            <person name="Garcia R."/>
            <person name="Popoff A."/>
            <person name="Bader C.D."/>
            <person name="Loehr J."/>
            <person name="Walesch S."/>
            <person name="Walt C."/>
            <person name="Boldt J."/>
            <person name="Bunk B."/>
            <person name="Haeckl F.J.F.P.J."/>
            <person name="Gunesch A.P."/>
            <person name="Birkelbach J."/>
            <person name="Nuebel U."/>
            <person name="Pietschmann T."/>
            <person name="Bach T."/>
            <person name="Mueller R."/>
        </authorList>
    </citation>
    <scope>NUCLEOTIDE SEQUENCE [LARGE SCALE GENOMIC DNA]</scope>
    <source>
        <strain evidence="2 3">MSr11954</strain>
    </source>
</reference>
<protein>
    <submittedName>
        <fullName evidence="2">Uncharacterized protein</fullName>
    </submittedName>
</protein>
<dbReference type="EMBL" id="CP089984">
    <property type="protein sequence ID" value="WXB17574.1"/>
    <property type="molecule type" value="Genomic_DNA"/>
</dbReference>
<dbReference type="RefSeq" id="WP_394827208.1">
    <property type="nucleotide sequence ID" value="NZ_CP089984.1"/>
</dbReference>